<gene>
    <name evidence="11" type="ORF">F3Y22_tig00110229pilonHSYRG00033</name>
</gene>
<evidence type="ECO:0000256" key="2">
    <source>
        <dbReference type="ARBA" id="ARBA00006375"/>
    </source>
</evidence>
<protein>
    <submittedName>
        <fullName evidence="11">Uncharacterized protein</fullName>
    </submittedName>
</protein>
<feature type="repeat" description="Solcar" evidence="9">
    <location>
        <begin position="5"/>
        <end position="89"/>
    </location>
</feature>
<evidence type="ECO:0000313" key="12">
    <source>
        <dbReference type="Proteomes" id="UP000436088"/>
    </source>
</evidence>
<proteinExistence type="inferred from homology"/>
<dbReference type="Gene3D" id="1.50.40.10">
    <property type="entry name" value="Mitochondrial carrier domain"/>
    <property type="match status" value="1"/>
</dbReference>
<keyword evidence="4 9" id="KW-0812">Transmembrane</keyword>
<accession>A0A6A3B6G8</accession>
<evidence type="ECO:0000313" key="11">
    <source>
        <dbReference type="EMBL" id="KAE8712764.1"/>
    </source>
</evidence>
<keyword evidence="7" id="KW-0496">Mitochondrion</keyword>
<sequence length="89" mass="9317">MGDVAKDLLSGTVGGVAKLMVGHPLDTIKVKLQSQSIPFLRQPPQYAGHTDAVNETLVAEGSKGLYKGMGAPLVTVATINAALFIVREN</sequence>
<dbReference type="SUPFAM" id="SSF103506">
    <property type="entry name" value="Mitochondrial carrier"/>
    <property type="match status" value="1"/>
</dbReference>
<keyword evidence="8 9" id="KW-0472">Membrane</keyword>
<comment type="similarity">
    <text evidence="2 10">Belongs to the mitochondrial carrier (TC 2.A.29) family.</text>
</comment>
<dbReference type="Pfam" id="PF00153">
    <property type="entry name" value="Mito_carr"/>
    <property type="match status" value="1"/>
</dbReference>
<dbReference type="InterPro" id="IPR018108">
    <property type="entry name" value="MCP_transmembrane"/>
</dbReference>
<keyword evidence="5" id="KW-0677">Repeat</keyword>
<keyword evidence="3 10" id="KW-0813">Transport</keyword>
<evidence type="ECO:0000256" key="6">
    <source>
        <dbReference type="ARBA" id="ARBA00022989"/>
    </source>
</evidence>
<keyword evidence="12" id="KW-1185">Reference proteome</keyword>
<dbReference type="InterPro" id="IPR050567">
    <property type="entry name" value="Mitochondrial_Carrier"/>
</dbReference>
<dbReference type="GO" id="GO:1990575">
    <property type="term" value="P:mitochondrial L-ornithine transmembrane transport"/>
    <property type="evidence" value="ECO:0007669"/>
    <property type="project" value="TreeGrafter"/>
</dbReference>
<dbReference type="Proteomes" id="UP000436088">
    <property type="component" value="Unassembled WGS sequence"/>
</dbReference>
<dbReference type="AlphaFoldDB" id="A0A6A3B6G8"/>
<evidence type="ECO:0000256" key="1">
    <source>
        <dbReference type="ARBA" id="ARBA00004225"/>
    </source>
</evidence>
<evidence type="ECO:0000256" key="5">
    <source>
        <dbReference type="ARBA" id="ARBA00022737"/>
    </source>
</evidence>
<name>A0A6A3B6G8_HIBSY</name>
<dbReference type="PANTHER" id="PTHR45624:SF12">
    <property type="entry name" value="MITOCHONDRIAL ORNITHINE TRANSPORTER 1"/>
    <property type="match status" value="1"/>
</dbReference>
<evidence type="ECO:0000256" key="8">
    <source>
        <dbReference type="ARBA" id="ARBA00023136"/>
    </source>
</evidence>
<organism evidence="11 12">
    <name type="scientific">Hibiscus syriacus</name>
    <name type="common">Rose of Sharon</name>
    <dbReference type="NCBI Taxonomy" id="106335"/>
    <lineage>
        <taxon>Eukaryota</taxon>
        <taxon>Viridiplantae</taxon>
        <taxon>Streptophyta</taxon>
        <taxon>Embryophyta</taxon>
        <taxon>Tracheophyta</taxon>
        <taxon>Spermatophyta</taxon>
        <taxon>Magnoliopsida</taxon>
        <taxon>eudicotyledons</taxon>
        <taxon>Gunneridae</taxon>
        <taxon>Pentapetalae</taxon>
        <taxon>rosids</taxon>
        <taxon>malvids</taxon>
        <taxon>Malvales</taxon>
        <taxon>Malvaceae</taxon>
        <taxon>Malvoideae</taxon>
        <taxon>Hibiscus</taxon>
    </lineage>
</organism>
<evidence type="ECO:0000256" key="7">
    <source>
        <dbReference type="ARBA" id="ARBA00023128"/>
    </source>
</evidence>
<keyword evidence="6" id="KW-1133">Transmembrane helix</keyword>
<comment type="caution">
    <text evidence="11">The sequence shown here is derived from an EMBL/GenBank/DDBJ whole genome shotgun (WGS) entry which is preliminary data.</text>
</comment>
<dbReference type="EMBL" id="VEPZ02000887">
    <property type="protein sequence ID" value="KAE8712764.1"/>
    <property type="molecule type" value="Genomic_DNA"/>
</dbReference>
<evidence type="ECO:0000256" key="10">
    <source>
        <dbReference type="RuleBase" id="RU000488"/>
    </source>
</evidence>
<evidence type="ECO:0000256" key="4">
    <source>
        <dbReference type="ARBA" id="ARBA00022692"/>
    </source>
</evidence>
<evidence type="ECO:0000256" key="9">
    <source>
        <dbReference type="PROSITE-ProRule" id="PRU00282"/>
    </source>
</evidence>
<dbReference type="GO" id="GO:0000064">
    <property type="term" value="F:L-ornithine transmembrane transporter activity"/>
    <property type="evidence" value="ECO:0007669"/>
    <property type="project" value="TreeGrafter"/>
</dbReference>
<reference evidence="11" key="1">
    <citation type="submission" date="2019-09" db="EMBL/GenBank/DDBJ databases">
        <title>Draft genome information of white flower Hibiscus syriacus.</title>
        <authorList>
            <person name="Kim Y.-M."/>
        </authorList>
    </citation>
    <scope>NUCLEOTIDE SEQUENCE [LARGE SCALE GENOMIC DNA]</scope>
    <source>
        <strain evidence="11">YM2019G1</strain>
    </source>
</reference>
<comment type="subcellular location">
    <subcellularLocation>
        <location evidence="1">Mitochondrion membrane</location>
        <topology evidence="1">Multi-pass membrane protein</topology>
    </subcellularLocation>
</comment>
<evidence type="ECO:0000256" key="3">
    <source>
        <dbReference type="ARBA" id="ARBA00022448"/>
    </source>
</evidence>
<dbReference type="PROSITE" id="PS50920">
    <property type="entry name" value="SOLCAR"/>
    <property type="match status" value="1"/>
</dbReference>
<dbReference type="InterPro" id="IPR023395">
    <property type="entry name" value="MCP_dom_sf"/>
</dbReference>
<dbReference type="GO" id="GO:0031966">
    <property type="term" value="C:mitochondrial membrane"/>
    <property type="evidence" value="ECO:0007669"/>
    <property type="project" value="UniProtKB-SubCell"/>
</dbReference>
<dbReference type="PANTHER" id="PTHR45624">
    <property type="entry name" value="MITOCHONDRIAL BASIC AMINO ACIDS TRANSPORTER-RELATED"/>
    <property type="match status" value="1"/>
</dbReference>